<evidence type="ECO:0000313" key="3">
    <source>
        <dbReference type="EMBL" id="KAK1283225.1"/>
    </source>
</evidence>
<gene>
    <name evidence="3" type="ORF">QJS10_CPB21g01807</name>
</gene>
<feature type="domain" description="RNase H type-1" evidence="2">
    <location>
        <begin position="102"/>
        <end position="167"/>
    </location>
</feature>
<evidence type="ECO:0000313" key="4">
    <source>
        <dbReference type="Proteomes" id="UP001180020"/>
    </source>
</evidence>
<dbReference type="Proteomes" id="UP001180020">
    <property type="component" value="Unassembled WGS sequence"/>
</dbReference>
<organism evidence="3 4">
    <name type="scientific">Acorus calamus</name>
    <name type="common">Sweet flag</name>
    <dbReference type="NCBI Taxonomy" id="4465"/>
    <lineage>
        <taxon>Eukaryota</taxon>
        <taxon>Viridiplantae</taxon>
        <taxon>Streptophyta</taxon>
        <taxon>Embryophyta</taxon>
        <taxon>Tracheophyta</taxon>
        <taxon>Spermatophyta</taxon>
        <taxon>Magnoliopsida</taxon>
        <taxon>Liliopsida</taxon>
        <taxon>Acoraceae</taxon>
        <taxon>Acorus</taxon>
    </lineage>
</organism>
<dbReference type="GO" id="GO:0004523">
    <property type="term" value="F:RNA-DNA hybrid ribonuclease activity"/>
    <property type="evidence" value="ECO:0007669"/>
    <property type="project" value="InterPro"/>
</dbReference>
<dbReference type="Pfam" id="PF13456">
    <property type="entry name" value="RVT_3"/>
    <property type="match status" value="1"/>
</dbReference>
<feature type="chain" id="PRO_5043653509" description="RNase H type-1 domain-containing protein" evidence="1">
    <location>
        <begin position="28"/>
        <end position="250"/>
    </location>
</feature>
<reference evidence="3" key="1">
    <citation type="journal article" date="2023" name="Nat. Commun.">
        <title>Diploid and tetraploid genomes of Acorus and the evolution of monocots.</title>
        <authorList>
            <person name="Ma L."/>
            <person name="Liu K.W."/>
            <person name="Li Z."/>
            <person name="Hsiao Y.Y."/>
            <person name="Qi Y."/>
            <person name="Fu T."/>
            <person name="Tang G.D."/>
            <person name="Zhang D."/>
            <person name="Sun W.H."/>
            <person name="Liu D.K."/>
            <person name="Li Y."/>
            <person name="Chen G.Z."/>
            <person name="Liu X.D."/>
            <person name="Liao X.Y."/>
            <person name="Jiang Y.T."/>
            <person name="Yu X."/>
            <person name="Hao Y."/>
            <person name="Huang J."/>
            <person name="Zhao X.W."/>
            <person name="Ke S."/>
            <person name="Chen Y.Y."/>
            <person name="Wu W.L."/>
            <person name="Hsu J.L."/>
            <person name="Lin Y.F."/>
            <person name="Huang M.D."/>
            <person name="Li C.Y."/>
            <person name="Huang L."/>
            <person name="Wang Z.W."/>
            <person name="Zhao X."/>
            <person name="Zhong W.Y."/>
            <person name="Peng D.H."/>
            <person name="Ahmad S."/>
            <person name="Lan S."/>
            <person name="Zhang J.S."/>
            <person name="Tsai W.C."/>
            <person name="Van de Peer Y."/>
            <person name="Liu Z.J."/>
        </authorList>
    </citation>
    <scope>NUCLEOTIDE SEQUENCE</scope>
    <source>
        <strain evidence="3">CP</strain>
    </source>
</reference>
<dbReference type="EMBL" id="JAUJYO010000021">
    <property type="protein sequence ID" value="KAK1283225.1"/>
    <property type="molecule type" value="Genomic_DNA"/>
</dbReference>
<dbReference type="PANTHER" id="PTHR47074:SF11">
    <property type="entry name" value="REVERSE TRANSCRIPTASE-LIKE PROTEIN"/>
    <property type="match status" value="1"/>
</dbReference>
<dbReference type="InterPro" id="IPR052929">
    <property type="entry name" value="RNase_H-like_EbsB-rel"/>
</dbReference>
<dbReference type="GO" id="GO:0003676">
    <property type="term" value="F:nucleic acid binding"/>
    <property type="evidence" value="ECO:0007669"/>
    <property type="project" value="InterPro"/>
</dbReference>
<dbReference type="AlphaFoldDB" id="A0AAV9C276"/>
<protein>
    <recommendedName>
        <fullName evidence="2">RNase H type-1 domain-containing protein</fullName>
    </recommendedName>
</protein>
<comment type="caution">
    <text evidence="3">The sequence shown here is derived from an EMBL/GenBank/DDBJ whole genome shotgun (WGS) entry which is preliminary data.</text>
</comment>
<reference evidence="3" key="2">
    <citation type="submission" date="2023-06" db="EMBL/GenBank/DDBJ databases">
        <authorList>
            <person name="Ma L."/>
            <person name="Liu K.-W."/>
            <person name="Li Z."/>
            <person name="Hsiao Y.-Y."/>
            <person name="Qi Y."/>
            <person name="Fu T."/>
            <person name="Tang G."/>
            <person name="Zhang D."/>
            <person name="Sun W.-H."/>
            <person name="Liu D.-K."/>
            <person name="Li Y."/>
            <person name="Chen G.-Z."/>
            <person name="Liu X.-D."/>
            <person name="Liao X.-Y."/>
            <person name="Jiang Y.-T."/>
            <person name="Yu X."/>
            <person name="Hao Y."/>
            <person name="Huang J."/>
            <person name="Zhao X.-W."/>
            <person name="Ke S."/>
            <person name="Chen Y.-Y."/>
            <person name="Wu W.-L."/>
            <person name="Hsu J.-L."/>
            <person name="Lin Y.-F."/>
            <person name="Huang M.-D."/>
            <person name="Li C.-Y."/>
            <person name="Huang L."/>
            <person name="Wang Z.-W."/>
            <person name="Zhao X."/>
            <person name="Zhong W.-Y."/>
            <person name="Peng D.-H."/>
            <person name="Ahmad S."/>
            <person name="Lan S."/>
            <person name="Zhang J.-S."/>
            <person name="Tsai W.-C."/>
            <person name="Van De Peer Y."/>
            <person name="Liu Z.-J."/>
        </authorList>
    </citation>
    <scope>NUCLEOTIDE SEQUENCE</scope>
    <source>
        <strain evidence="3">CP</strain>
        <tissue evidence="3">Leaves</tissue>
    </source>
</reference>
<evidence type="ECO:0000259" key="2">
    <source>
        <dbReference type="Pfam" id="PF13456"/>
    </source>
</evidence>
<proteinExistence type="predicted"/>
<accession>A0AAV9C276</accession>
<evidence type="ECO:0000256" key="1">
    <source>
        <dbReference type="SAM" id="SignalP"/>
    </source>
</evidence>
<sequence>MQGDINDGERMIFQFILALTIWTIWQARNENFFRQCALSKPLLVRKIILATKSRFSGVSIEDSGSPISLALLSLFGIVLEPKSSISILVKWVLPPPGWVKINSDGSLGEDRYGFGAVVRDSRGDCVLAMVERSQAASINILELKGLLAGLRLQNLPRSLVWSKSDSTMNGRSLMSIEKVTGVGVEKSACVGVLWGFGSDECPGGLGRIVFSEGVRLSFLVEAPDSGSRGFKGLCDRHLLFLKTGKGLGRI</sequence>
<name>A0AAV9C276_ACOCL</name>
<dbReference type="InterPro" id="IPR002156">
    <property type="entry name" value="RNaseH_domain"/>
</dbReference>
<dbReference type="PANTHER" id="PTHR47074">
    <property type="entry name" value="BNAC02G40300D PROTEIN"/>
    <property type="match status" value="1"/>
</dbReference>
<feature type="signal peptide" evidence="1">
    <location>
        <begin position="1"/>
        <end position="27"/>
    </location>
</feature>
<keyword evidence="1" id="KW-0732">Signal</keyword>
<keyword evidence="4" id="KW-1185">Reference proteome</keyword>